<protein>
    <submittedName>
        <fullName evidence="2">Uncharacterized protein</fullName>
    </submittedName>
</protein>
<dbReference type="AlphaFoldDB" id="A0A1T4VM78"/>
<feature type="transmembrane region" description="Helical" evidence="1">
    <location>
        <begin position="12"/>
        <end position="29"/>
    </location>
</feature>
<dbReference type="Proteomes" id="UP000242432">
    <property type="component" value="Unassembled WGS sequence"/>
</dbReference>
<dbReference type="EMBL" id="FUXX01000033">
    <property type="protein sequence ID" value="SKA66082.1"/>
    <property type="molecule type" value="Genomic_DNA"/>
</dbReference>
<keyword evidence="1" id="KW-0812">Transmembrane</keyword>
<evidence type="ECO:0000313" key="2">
    <source>
        <dbReference type="EMBL" id="SKA66082.1"/>
    </source>
</evidence>
<evidence type="ECO:0000313" key="3">
    <source>
        <dbReference type="Proteomes" id="UP000242432"/>
    </source>
</evidence>
<accession>A0A1T4VM78</accession>
<sequence>MKYSRNTMQFVKLYMLLLIVISGLGIYLYPKQYAAPSSSYYKEYDDKRDKIYRDIIRSKTQKEMEFRVNTSIANASSDDRNYLKKVTIQSFNENSSRVSGAKIIKERASHGYSKDGVVTRESSMSVAQRRASSLSEWTKKNFEKKAN</sequence>
<reference evidence="3" key="1">
    <citation type="submission" date="2017-02" db="EMBL/GenBank/DDBJ databases">
        <authorList>
            <person name="Varghese N."/>
            <person name="Submissions S."/>
        </authorList>
    </citation>
    <scope>NUCLEOTIDE SEQUENCE [LARGE SCALE GENOMIC DNA]</scope>
    <source>
        <strain evidence="3">DSM 3072</strain>
    </source>
</reference>
<keyword evidence="1" id="KW-1133">Transmembrane helix</keyword>
<organism evidence="2 3">
    <name type="scientific">Succinivibrio dextrinosolvens DSM 3072</name>
    <dbReference type="NCBI Taxonomy" id="1123324"/>
    <lineage>
        <taxon>Bacteria</taxon>
        <taxon>Pseudomonadati</taxon>
        <taxon>Pseudomonadota</taxon>
        <taxon>Gammaproteobacteria</taxon>
        <taxon>Aeromonadales</taxon>
        <taxon>Succinivibrionaceae</taxon>
        <taxon>Succinivibrio</taxon>
    </lineage>
</organism>
<evidence type="ECO:0000256" key="1">
    <source>
        <dbReference type="SAM" id="Phobius"/>
    </source>
</evidence>
<keyword evidence="3" id="KW-1185">Reference proteome</keyword>
<gene>
    <name evidence="2" type="ORF">SAMN02745213_01759</name>
</gene>
<dbReference type="RefSeq" id="WP_143675646.1">
    <property type="nucleotide sequence ID" value="NZ_FUXX01000033.1"/>
</dbReference>
<name>A0A1T4VM78_9GAMM</name>
<proteinExistence type="predicted"/>
<keyword evidence="1" id="KW-0472">Membrane</keyword>